<dbReference type="CDD" id="cd07812">
    <property type="entry name" value="SRPBCC"/>
    <property type="match status" value="1"/>
</dbReference>
<organism evidence="2 3">
    <name type="scientific">Cryobacterium sinapicolor</name>
    <dbReference type="NCBI Taxonomy" id="1259236"/>
    <lineage>
        <taxon>Bacteria</taxon>
        <taxon>Bacillati</taxon>
        <taxon>Actinomycetota</taxon>
        <taxon>Actinomycetes</taxon>
        <taxon>Micrococcales</taxon>
        <taxon>Microbacteriaceae</taxon>
        <taxon>Cryobacterium</taxon>
    </lineage>
</organism>
<keyword evidence="3" id="KW-1185">Reference proteome</keyword>
<dbReference type="Proteomes" id="UP000297853">
    <property type="component" value="Unassembled WGS sequence"/>
</dbReference>
<proteinExistence type="predicted"/>
<sequence>MSTAKINNVHERRIAAEPERVWDLLMEMSGRDDKLWPPGVPALRFDGPVAEGALGGHGPMRYKVTSVDPTAGNLVFRFCEPTGLVGHHSFHVRADGETGTLLRHEVVATPHGWMRVRWPLIIGRIHDAVLEEVLDRAEVATGNVPSRPHQRSRWVRVLLALGAPRPRAQAVLPSSSACQSLTRVDWADAYRMVLPPNAPQDPEVWRQVMSDLSRSSRLLRLRIAGGDVLRRWTGAPNLGPEGPFPVLQSTSSEVLVGLDDRHLNFRASLSLVSQADGRPHLVVTTAVMFHNVWGRRYLAVIKPFHRRLVRRAMHRAAQLVTPSPTSTLDGHSSNPARVEAQDRPA</sequence>
<dbReference type="EMBL" id="SOGQ01000059">
    <property type="protein sequence ID" value="TFC97710.1"/>
    <property type="molecule type" value="Genomic_DNA"/>
</dbReference>
<protein>
    <submittedName>
        <fullName evidence="2">DUF2867 domain-containing protein</fullName>
    </submittedName>
</protein>
<dbReference type="Pfam" id="PF10604">
    <property type="entry name" value="Polyketide_cyc2"/>
    <property type="match status" value="1"/>
</dbReference>
<comment type="caution">
    <text evidence="2">The sequence shown here is derived from an EMBL/GenBank/DDBJ whole genome shotgun (WGS) entry which is preliminary data.</text>
</comment>
<evidence type="ECO:0000313" key="2">
    <source>
        <dbReference type="EMBL" id="TFC97710.1"/>
    </source>
</evidence>
<dbReference type="RefSeq" id="WP_134431385.1">
    <property type="nucleotide sequence ID" value="NZ_SOGQ01000059.1"/>
</dbReference>
<dbReference type="SUPFAM" id="SSF55961">
    <property type="entry name" value="Bet v1-like"/>
    <property type="match status" value="1"/>
</dbReference>
<dbReference type="InterPro" id="IPR019587">
    <property type="entry name" value="Polyketide_cyclase/dehydratase"/>
</dbReference>
<feature type="region of interest" description="Disordered" evidence="1">
    <location>
        <begin position="319"/>
        <end position="345"/>
    </location>
</feature>
<dbReference type="InterPro" id="IPR021295">
    <property type="entry name" value="DUF2867"/>
</dbReference>
<evidence type="ECO:0000256" key="1">
    <source>
        <dbReference type="SAM" id="MobiDB-lite"/>
    </source>
</evidence>
<accession>A0ABY2IZ06</accession>
<evidence type="ECO:0000313" key="3">
    <source>
        <dbReference type="Proteomes" id="UP000297853"/>
    </source>
</evidence>
<dbReference type="Gene3D" id="3.30.530.20">
    <property type="match status" value="1"/>
</dbReference>
<reference evidence="2 3" key="1">
    <citation type="submission" date="2019-03" db="EMBL/GenBank/DDBJ databases">
        <title>Genomics of glacier-inhabiting Cryobacterium strains.</title>
        <authorList>
            <person name="Liu Q."/>
            <person name="Xin Y.-H."/>
        </authorList>
    </citation>
    <scope>NUCLEOTIDE SEQUENCE [LARGE SCALE GENOMIC DNA]</scope>
    <source>
        <strain evidence="2 3">TMT1-23-1</strain>
    </source>
</reference>
<dbReference type="InterPro" id="IPR023393">
    <property type="entry name" value="START-like_dom_sf"/>
</dbReference>
<dbReference type="Pfam" id="PF11066">
    <property type="entry name" value="DUF2867"/>
    <property type="match status" value="1"/>
</dbReference>
<name>A0ABY2IZ06_9MICO</name>
<gene>
    <name evidence="2" type="ORF">E3T28_11850</name>
</gene>
<feature type="compositionally biased region" description="Polar residues" evidence="1">
    <location>
        <begin position="320"/>
        <end position="335"/>
    </location>
</feature>